<organism evidence="2 3">
    <name type="scientific">Coemansia guatemalensis</name>
    <dbReference type="NCBI Taxonomy" id="2761395"/>
    <lineage>
        <taxon>Eukaryota</taxon>
        <taxon>Fungi</taxon>
        <taxon>Fungi incertae sedis</taxon>
        <taxon>Zoopagomycota</taxon>
        <taxon>Kickxellomycotina</taxon>
        <taxon>Kickxellomycetes</taxon>
        <taxon>Kickxellales</taxon>
        <taxon>Kickxellaceae</taxon>
        <taxon>Coemansia</taxon>
    </lineage>
</organism>
<dbReference type="Pfam" id="PF00940">
    <property type="entry name" value="RNA_pol"/>
    <property type="match status" value="1"/>
</dbReference>
<protein>
    <submittedName>
        <fullName evidence="2">DNA-directed RNA polymerase</fullName>
        <ecNumber evidence="2">2.7.7.6</ecNumber>
    </submittedName>
</protein>
<dbReference type="Proteomes" id="UP001140094">
    <property type="component" value="Unassembled WGS sequence"/>
</dbReference>
<feature type="non-terminal residue" evidence="2">
    <location>
        <position position="1"/>
    </location>
</feature>
<dbReference type="GO" id="GO:0003899">
    <property type="term" value="F:DNA-directed RNA polymerase activity"/>
    <property type="evidence" value="ECO:0007669"/>
    <property type="project" value="UniProtKB-EC"/>
</dbReference>
<accession>A0A9W8HQI8</accession>
<keyword evidence="2" id="KW-0804">Transcription</keyword>
<dbReference type="OrthoDB" id="276422at2759"/>
<dbReference type="InterPro" id="IPR046950">
    <property type="entry name" value="DNA-dir_Rpol_C_phage-type"/>
</dbReference>
<keyword evidence="2" id="KW-0548">Nucleotidyltransferase</keyword>
<dbReference type="GO" id="GO:0000428">
    <property type="term" value="C:DNA-directed RNA polymerase complex"/>
    <property type="evidence" value="ECO:0007669"/>
    <property type="project" value="UniProtKB-KW"/>
</dbReference>
<keyword evidence="2" id="KW-0808">Transferase</keyword>
<proteinExistence type="predicted"/>
<gene>
    <name evidence="2" type="primary">RPO41_2</name>
    <name evidence="2" type="ORF">H4R20_005906</name>
</gene>
<evidence type="ECO:0000313" key="2">
    <source>
        <dbReference type="EMBL" id="KAJ2795367.1"/>
    </source>
</evidence>
<dbReference type="EC" id="2.7.7.6" evidence="2"/>
<evidence type="ECO:0000313" key="3">
    <source>
        <dbReference type="Proteomes" id="UP001140094"/>
    </source>
</evidence>
<reference evidence="2" key="1">
    <citation type="submission" date="2022-07" db="EMBL/GenBank/DDBJ databases">
        <title>Phylogenomic reconstructions and comparative analyses of Kickxellomycotina fungi.</title>
        <authorList>
            <person name="Reynolds N.K."/>
            <person name="Stajich J.E."/>
            <person name="Barry K."/>
            <person name="Grigoriev I.V."/>
            <person name="Crous P."/>
            <person name="Smith M.E."/>
        </authorList>
    </citation>
    <scope>NUCLEOTIDE SEQUENCE</scope>
    <source>
        <strain evidence="2">NRRL 1565</strain>
    </source>
</reference>
<dbReference type="EMBL" id="JANBUO010002217">
    <property type="protein sequence ID" value="KAJ2795367.1"/>
    <property type="molecule type" value="Genomic_DNA"/>
</dbReference>
<evidence type="ECO:0000259" key="1">
    <source>
        <dbReference type="Pfam" id="PF00940"/>
    </source>
</evidence>
<comment type="caution">
    <text evidence="2">The sequence shown here is derived from an EMBL/GenBank/DDBJ whole genome shotgun (WGS) entry which is preliminary data.</text>
</comment>
<keyword evidence="2" id="KW-0240">DNA-directed RNA polymerase</keyword>
<dbReference type="AlphaFoldDB" id="A0A9W8HQI8"/>
<sequence length="78" mass="8928">EIDALVAKYPVTFDIPKILISPVHNAAAYKEVEELIDNGKLAGRLVKRFVWEDIKFDDLPTQGEFDINEVLKSPYFFS</sequence>
<feature type="domain" description="DNA-directed RNA polymerase C-terminal" evidence="1">
    <location>
        <begin position="46"/>
        <end position="78"/>
    </location>
</feature>
<name>A0A9W8HQI8_9FUNG</name>
<keyword evidence="3" id="KW-1185">Reference proteome</keyword>